<evidence type="ECO:0000313" key="3">
    <source>
        <dbReference type="EnsemblPlants" id="KQJ81691"/>
    </source>
</evidence>
<gene>
    <name evidence="2" type="ORF">BRADI_5g02322v3</name>
</gene>
<evidence type="ECO:0000259" key="1">
    <source>
        <dbReference type="Pfam" id="PF03478"/>
    </source>
</evidence>
<dbReference type="Pfam" id="PF03478">
    <property type="entry name" value="Beta-prop_KIB1-4"/>
    <property type="match status" value="1"/>
</dbReference>
<dbReference type="EnsemblPlants" id="KQJ81691">
    <property type="protein sequence ID" value="KQJ81691"/>
    <property type="gene ID" value="BRADI_5g02322v3"/>
</dbReference>
<dbReference type="EMBL" id="CM000884">
    <property type="protein sequence ID" value="KQJ81691.2"/>
    <property type="molecule type" value="Genomic_DNA"/>
</dbReference>
<dbReference type="Proteomes" id="UP000008810">
    <property type="component" value="Chromosome 5"/>
</dbReference>
<accession>A0A0Q3H0Y6</accession>
<protein>
    <recommendedName>
        <fullName evidence="1">KIB1-4 beta-propeller domain-containing protein</fullName>
    </recommendedName>
</protein>
<keyword evidence="4" id="KW-1185">Reference proteome</keyword>
<name>A0A0Q3H0Y6_BRADI</name>
<reference evidence="3" key="3">
    <citation type="submission" date="2018-08" db="UniProtKB">
        <authorList>
            <consortium name="EnsemblPlants"/>
        </authorList>
    </citation>
    <scope>IDENTIFICATION</scope>
    <source>
        <strain evidence="3">cv. Bd21</strain>
    </source>
</reference>
<reference evidence="2" key="2">
    <citation type="submission" date="2017-06" db="EMBL/GenBank/DDBJ databases">
        <title>WGS assembly of Brachypodium distachyon.</title>
        <authorList>
            <consortium name="The International Brachypodium Initiative"/>
            <person name="Lucas S."/>
            <person name="Harmon-Smith M."/>
            <person name="Lail K."/>
            <person name="Tice H."/>
            <person name="Grimwood J."/>
            <person name="Bruce D."/>
            <person name="Barry K."/>
            <person name="Shu S."/>
            <person name="Lindquist E."/>
            <person name="Wang M."/>
            <person name="Pitluck S."/>
            <person name="Vogel J.P."/>
            <person name="Garvin D.F."/>
            <person name="Mockler T.C."/>
            <person name="Schmutz J."/>
            <person name="Rokhsar D."/>
            <person name="Bevan M.W."/>
        </authorList>
    </citation>
    <scope>NUCLEOTIDE SEQUENCE</scope>
    <source>
        <strain evidence="2">Bd21</strain>
    </source>
</reference>
<sequence>MAPPPWSDLPPELLGLVIDRLLSPSSVDDRGHWLRLLQLHILLPLSSSARHAHFRELCRSGHSPSLDRARFRAVCRSWKSAVTEHASAVPPRQTPWIVLADGSFLTLNGVQPLYRLPSFPQNARCIGSTDGWLALDSVDANNNAHAYSLHNPFSAATVPLRELDAVIGKVSRLFQVRKVLMRSTPDDVVALVTNNWNYPVILVRPGKGVWLPKPRTAQYVYIIDVAFLGDKLYGVTQHRPHPPMDYKFYVWSSDDEDDDEDENEDGHNDDDEFEDYYIVSQMDDKCAVHELMISTRDDMIHEPLHYWHVEAGYWWDRRSDTRRFSKSIPAHKEEESDVIYFIDTGDVYNMRTHTMSPSLRNIDHLYSTWIFSLEIVV</sequence>
<dbReference type="OrthoDB" id="677671at2759"/>
<reference evidence="2 3" key="1">
    <citation type="journal article" date="2010" name="Nature">
        <title>Genome sequencing and analysis of the model grass Brachypodium distachyon.</title>
        <authorList>
            <consortium name="International Brachypodium Initiative"/>
        </authorList>
    </citation>
    <scope>NUCLEOTIDE SEQUENCE [LARGE SCALE GENOMIC DNA]</scope>
    <source>
        <strain evidence="2 3">Bd21</strain>
    </source>
</reference>
<dbReference type="PANTHER" id="PTHR33110">
    <property type="entry name" value="F-BOX/KELCH-REPEAT PROTEIN-RELATED"/>
    <property type="match status" value="1"/>
</dbReference>
<dbReference type="AlphaFoldDB" id="A0A0Q3H0Y6"/>
<dbReference type="PANTHER" id="PTHR33110:SF149">
    <property type="entry name" value="F-BOX DOMAIN-CONTAINING PROTEIN"/>
    <property type="match status" value="1"/>
</dbReference>
<proteinExistence type="predicted"/>
<evidence type="ECO:0000313" key="2">
    <source>
        <dbReference type="EMBL" id="KQJ81691.2"/>
    </source>
</evidence>
<evidence type="ECO:0000313" key="4">
    <source>
        <dbReference type="Proteomes" id="UP000008810"/>
    </source>
</evidence>
<organism evidence="2">
    <name type="scientific">Brachypodium distachyon</name>
    <name type="common">Purple false brome</name>
    <name type="synonym">Trachynia distachya</name>
    <dbReference type="NCBI Taxonomy" id="15368"/>
    <lineage>
        <taxon>Eukaryota</taxon>
        <taxon>Viridiplantae</taxon>
        <taxon>Streptophyta</taxon>
        <taxon>Embryophyta</taxon>
        <taxon>Tracheophyta</taxon>
        <taxon>Spermatophyta</taxon>
        <taxon>Magnoliopsida</taxon>
        <taxon>Liliopsida</taxon>
        <taxon>Poales</taxon>
        <taxon>Poaceae</taxon>
        <taxon>BOP clade</taxon>
        <taxon>Pooideae</taxon>
        <taxon>Stipodae</taxon>
        <taxon>Brachypodieae</taxon>
        <taxon>Brachypodium</taxon>
    </lineage>
</organism>
<dbReference type="Gramene" id="KQJ81691">
    <property type="protein sequence ID" value="KQJ81691"/>
    <property type="gene ID" value="BRADI_5g02322v3"/>
</dbReference>
<dbReference type="InterPro" id="IPR005174">
    <property type="entry name" value="KIB1-4_b-propeller"/>
</dbReference>
<feature type="domain" description="KIB1-4 beta-propeller" evidence="1">
    <location>
        <begin position="115"/>
        <end position="249"/>
    </location>
</feature>
<dbReference type="InParanoid" id="A0A0Q3H0Y6"/>